<dbReference type="Pfam" id="PF01504">
    <property type="entry name" value="PIP5K"/>
    <property type="match status" value="1"/>
</dbReference>
<dbReference type="InterPro" id="IPR002498">
    <property type="entry name" value="PInositol-4-P-4/5-kinase_core"/>
</dbReference>
<keyword evidence="1" id="KW-0547">Nucleotide-binding</keyword>
<dbReference type="GO" id="GO:0000285">
    <property type="term" value="F:1-phosphatidylinositol-3-phosphate 5-kinase activity"/>
    <property type="evidence" value="ECO:0007669"/>
    <property type="project" value="TreeGrafter"/>
</dbReference>
<evidence type="ECO:0000313" key="3">
    <source>
        <dbReference type="EMBL" id="KAF9992460.1"/>
    </source>
</evidence>
<gene>
    <name evidence="3" type="ORF">BGZ80_008544</name>
</gene>
<sequence>MDTGYDNDDDSDEKGSSMERRRFRVWLIMQRSLTLFVDGAESTKLMFHCSRDVRAGTPMEAKAKVVSTRPMVYTHNDNIVSSWNIAEKDALLKFAPKYFEYMEKTNEAPIVLAKIFGFYTLKIKNGESGHALKIDALVMEHLFYNQKIIR</sequence>
<dbReference type="AlphaFoldDB" id="A0A9P6MCV5"/>
<dbReference type="GO" id="GO:0010008">
    <property type="term" value="C:endosome membrane"/>
    <property type="evidence" value="ECO:0007669"/>
    <property type="project" value="TreeGrafter"/>
</dbReference>
<keyword evidence="4" id="KW-1185">Reference proteome</keyword>
<protein>
    <recommendedName>
        <fullName evidence="2">PIPK domain-containing protein</fullName>
    </recommendedName>
</protein>
<dbReference type="Gene3D" id="3.30.800.10">
    <property type="entry name" value="Phosphatidylinositol Phosphate Kinase II Beta"/>
    <property type="match status" value="1"/>
</dbReference>
<dbReference type="Proteomes" id="UP000703661">
    <property type="component" value="Unassembled WGS sequence"/>
</dbReference>
<dbReference type="GO" id="GO:0005524">
    <property type="term" value="F:ATP binding"/>
    <property type="evidence" value="ECO:0007669"/>
    <property type="project" value="UniProtKB-UniRule"/>
</dbReference>
<dbReference type="InterPro" id="IPR027484">
    <property type="entry name" value="PInositol-4-P-5-kinase_N"/>
</dbReference>
<keyword evidence="1" id="KW-0418">Kinase</keyword>
<dbReference type="PANTHER" id="PTHR45748:SF7">
    <property type="entry name" value="1-PHOSPHATIDYLINOSITOL 3-PHOSPHATE 5-KINASE-RELATED"/>
    <property type="match status" value="1"/>
</dbReference>
<dbReference type="SUPFAM" id="SSF56104">
    <property type="entry name" value="SAICAR synthase-like"/>
    <property type="match status" value="1"/>
</dbReference>
<dbReference type="EMBL" id="JAAAID010004663">
    <property type="protein sequence ID" value="KAF9992460.1"/>
    <property type="molecule type" value="Genomic_DNA"/>
</dbReference>
<dbReference type="PROSITE" id="PS51455">
    <property type="entry name" value="PIPK"/>
    <property type="match status" value="1"/>
</dbReference>
<keyword evidence="1" id="KW-0808">Transferase</keyword>
<proteinExistence type="predicted"/>
<dbReference type="PANTHER" id="PTHR45748">
    <property type="entry name" value="1-PHOSPHATIDYLINOSITOL 3-PHOSPHATE 5-KINASE-RELATED"/>
    <property type="match status" value="1"/>
</dbReference>
<name>A0A9P6MCV5_9FUNG</name>
<keyword evidence="1" id="KW-0067">ATP-binding</keyword>
<evidence type="ECO:0000256" key="1">
    <source>
        <dbReference type="PROSITE-ProRule" id="PRU00781"/>
    </source>
</evidence>
<reference evidence="3" key="1">
    <citation type="journal article" date="2020" name="Fungal Divers.">
        <title>Resolving the Mortierellaceae phylogeny through synthesis of multi-gene phylogenetics and phylogenomics.</title>
        <authorList>
            <person name="Vandepol N."/>
            <person name="Liber J."/>
            <person name="Desiro A."/>
            <person name="Na H."/>
            <person name="Kennedy M."/>
            <person name="Barry K."/>
            <person name="Grigoriev I.V."/>
            <person name="Miller A.N."/>
            <person name="O'Donnell K."/>
            <person name="Stajich J.E."/>
            <person name="Bonito G."/>
        </authorList>
    </citation>
    <scope>NUCLEOTIDE SEQUENCE</scope>
    <source>
        <strain evidence="3">NRRL 2769</strain>
    </source>
</reference>
<dbReference type="GO" id="GO:0046854">
    <property type="term" value="P:phosphatidylinositol phosphate biosynthetic process"/>
    <property type="evidence" value="ECO:0007669"/>
    <property type="project" value="TreeGrafter"/>
</dbReference>
<feature type="domain" description="PIPK" evidence="2">
    <location>
        <begin position="1"/>
        <end position="150"/>
    </location>
</feature>
<evidence type="ECO:0000313" key="4">
    <source>
        <dbReference type="Proteomes" id="UP000703661"/>
    </source>
</evidence>
<dbReference type="GO" id="GO:0000329">
    <property type="term" value="C:fungal-type vacuole membrane"/>
    <property type="evidence" value="ECO:0007669"/>
    <property type="project" value="TreeGrafter"/>
</dbReference>
<evidence type="ECO:0000259" key="2">
    <source>
        <dbReference type="PROSITE" id="PS51455"/>
    </source>
</evidence>
<organism evidence="3 4">
    <name type="scientific">Entomortierella chlamydospora</name>
    <dbReference type="NCBI Taxonomy" id="101097"/>
    <lineage>
        <taxon>Eukaryota</taxon>
        <taxon>Fungi</taxon>
        <taxon>Fungi incertae sedis</taxon>
        <taxon>Mucoromycota</taxon>
        <taxon>Mortierellomycotina</taxon>
        <taxon>Mortierellomycetes</taxon>
        <taxon>Mortierellales</taxon>
        <taxon>Mortierellaceae</taxon>
        <taxon>Entomortierella</taxon>
    </lineage>
</organism>
<comment type="caution">
    <text evidence="3">The sequence shown here is derived from an EMBL/GenBank/DDBJ whole genome shotgun (WGS) entry which is preliminary data.</text>
</comment>
<feature type="non-terminal residue" evidence="3">
    <location>
        <position position="150"/>
    </location>
</feature>
<accession>A0A9P6MCV5</accession>